<dbReference type="Proteomes" id="UP001219525">
    <property type="component" value="Unassembled WGS sequence"/>
</dbReference>
<dbReference type="PANTHER" id="PTHR43895:SF32">
    <property type="entry name" value="SERINE_THREONINE-PROTEIN KINASE CHK1"/>
    <property type="match status" value="1"/>
</dbReference>
<keyword evidence="3" id="KW-0808">Transferase</keyword>
<dbReference type="GO" id="GO:0005524">
    <property type="term" value="F:ATP binding"/>
    <property type="evidence" value="ECO:0007669"/>
    <property type="project" value="UniProtKB-UniRule"/>
</dbReference>
<dbReference type="InterPro" id="IPR000719">
    <property type="entry name" value="Prot_kinase_dom"/>
</dbReference>
<keyword evidence="4 9" id="KW-0547">Nucleotide-binding</keyword>
<evidence type="ECO:0000256" key="4">
    <source>
        <dbReference type="ARBA" id="ARBA00022741"/>
    </source>
</evidence>
<proteinExistence type="inferred from homology"/>
<dbReference type="SMART" id="SM00220">
    <property type="entry name" value="S_TKc"/>
    <property type="match status" value="1"/>
</dbReference>
<dbReference type="SUPFAM" id="SSF56112">
    <property type="entry name" value="Protein kinase-like (PK-like)"/>
    <property type="match status" value="1"/>
</dbReference>
<feature type="binding site" evidence="9">
    <location>
        <position position="51"/>
    </location>
    <ligand>
        <name>ATP</name>
        <dbReference type="ChEBI" id="CHEBI:30616"/>
    </ligand>
</feature>
<evidence type="ECO:0000313" key="13">
    <source>
        <dbReference type="Proteomes" id="UP001219525"/>
    </source>
</evidence>
<dbReference type="PROSITE" id="PS00108">
    <property type="entry name" value="PROTEIN_KINASE_ST"/>
    <property type="match status" value="1"/>
</dbReference>
<evidence type="ECO:0000256" key="10">
    <source>
        <dbReference type="RuleBase" id="RU000304"/>
    </source>
</evidence>
<gene>
    <name evidence="12" type="ORF">GGX14DRAFT_372174</name>
</gene>
<evidence type="ECO:0000256" key="1">
    <source>
        <dbReference type="ARBA" id="ARBA00012513"/>
    </source>
</evidence>
<dbReference type="PROSITE" id="PS00107">
    <property type="entry name" value="PROTEIN_KINASE_ATP"/>
    <property type="match status" value="1"/>
</dbReference>
<dbReference type="Gene3D" id="1.10.510.10">
    <property type="entry name" value="Transferase(Phosphotransferase) domain 1"/>
    <property type="match status" value="1"/>
</dbReference>
<comment type="catalytic activity">
    <reaction evidence="8">
        <text>L-seryl-[protein] + ATP = O-phospho-L-seryl-[protein] + ADP + H(+)</text>
        <dbReference type="Rhea" id="RHEA:17989"/>
        <dbReference type="Rhea" id="RHEA-COMP:9863"/>
        <dbReference type="Rhea" id="RHEA-COMP:11604"/>
        <dbReference type="ChEBI" id="CHEBI:15378"/>
        <dbReference type="ChEBI" id="CHEBI:29999"/>
        <dbReference type="ChEBI" id="CHEBI:30616"/>
        <dbReference type="ChEBI" id="CHEBI:83421"/>
        <dbReference type="ChEBI" id="CHEBI:456216"/>
        <dbReference type="EC" id="2.7.11.1"/>
    </reaction>
</comment>
<keyword evidence="13" id="KW-1185">Reference proteome</keyword>
<evidence type="ECO:0000256" key="9">
    <source>
        <dbReference type="PROSITE-ProRule" id="PRU10141"/>
    </source>
</evidence>
<feature type="domain" description="Protein kinase" evidence="11">
    <location>
        <begin position="20"/>
        <end position="284"/>
    </location>
</feature>
<comment type="caution">
    <text evidence="12">The sequence shown here is derived from an EMBL/GenBank/DDBJ whole genome shotgun (WGS) entry which is preliminary data.</text>
</comment>
<name>A0AAD6V4A8_9AGAR</name>
<evidence type="ECO:0000256" key="7">
    <source>
        <dbReference type="ARBA" id="ARBA00047899"/>
    </source>
</evidence>
<organism evidence="12 13">
    <name type="scientific">Mycena pura</name>
    <dbReference type="NCBI Taxonomy" id="153505"/>
    <lineage>
        <taxon>Eukaryota</taxon>
        <taxon>Fungi</taxon>
        <taxon>Dikarya</taxon>
        <taxon>Basidiomycota</taxon>
        <taxon>Agaricomycotina</taxon>
        <taxon>Agaricomycetes</taxon>
        <taxon>Agaricomycetidae</taxon>
        <taxon>Agaricales</taxon>
        <taxon>Marasmiineae</taxon>
        <taxon>Mycenaceae</taxon>
        <taxon>Mycena</taxon>
    </lineage>
</organism>
<evidence type="ECO:0000256" key="5">
    <source>
        <dbReference type="ARBA" id="ARBA00022777"/>
    </source>
</evidence>
<evidence type="ECO:0000313" key="12">
    <source>
        <dbReference type="EMBL" id="KAJ7200418.1"/>
    </source>
</evidence>
<comment type="catalytic activity">
    <reaction evidence="7">
        <text>L-threonyl-[protein] + ATP = O-phospho-L-threonyl-[protein] + ADP + H(+)</text>
        <dbReference type="Rhea" id="RHEA:46608"/>
        <dbReference type="Rhea" id="RHEA-COMP:11060"/>
        <dbReference type="Rhea" id="RHEA-COMP:11605"/>
        <dbReference type="ChEBI" id="CHEBI:15378"/>
        <dbReference type="ChEBI" id="CHEBI:30013"/>
        <dbReference type="ChEBI" id="CHEBI:30616"/>
        <dbReference type="ChEBI" id="CHEBI:61977"/>
        <dbReference type="ChEBI" id="CHEBI:456216"/>
        <dbReference type="EC" id="2.7.11.1"/>
    </reaction>
</comment>
<dbReference type="Pfam" id="PF00069">
    <property type="entry name" value="Pkinase"/>
    <property type="match status" value="1"/>
</dbReference>
<evidence type="ECO:0000259" key="11">
    <source>
        <dbReference type="PROSITE" id="PS50011"/>
    </source>
</evidence>
<evidence type="ECO:0000256" key="2">
    <source>
        <dbReference type="ARBA" id="ARBA00022527"/>
    </source>
</evidence>
<dbReference type="EC" id="2.7.11.1" evidence="1"/>
<feature type="non-terminal residue" evidence="12">
    <location>
        <position position="1"/>
    </location>
</feature>
<protein>
    <recommendedName>
        <fullName evidence="1">non-specific serine/threonine protein kinase</fullName>
        <ecNumber evidence="1">2.7.11.1</ecNumber>
    </recommendedName>
</protein>
<dbReference type="PROSITE" id="PS50011">
    <property type="entry name" value="PROTEIN_KINASE_DOM"/>
    <property type="match status" value="1"/>
</dbReference>
<dbReference type="InterPro" id="IPR011009">
    <property type="entry name" value="Kinase-like_dom_sf"/>
</dbReference>
<dbReference type="InterPro" id="IPR008271">
    <property type="entry name" value="Ser/Thr_kinase_AS"/>
</dbReference>
<dbReference type="InterPro" id="IPR017441">
    <property type="entry name" value="Protein_kinase_ATP_BS"/>
</dbReference>
<dbReference type="PANTHER" id="PTHR43895">
    <property type="entry name" value="CALCIUM/CALMODULIN-DEPENDENT PROTEIN KINASE KINASE-RELATED"/>
    <property type="match status" value="1"/>
</dbReference>
<sequence>MPQSGTLPNLTGAFVDEGRLELITILGAGAHGKVYKARDTTASSPSFYAVKCLRRPKSNTDKDVIYARYQKREWSLHLRVSAHPNIVTVHRHFADSEHNFLVFDLSLGGDLHQAIVDGIYQGQTKLIKRTFTCIVDGVRFCHDRGVYHRDLKPENILVDLASGSVRIADFGLATTSKVSRGVGCGSSSYMAPESLACMSSSYRPQDNDVWALNIILINLISKMTPWHSACQCTADYRWNNFLTDFDFFRMFFPISVPLNDLLRRSFCVDPGQRPALMQLRHEVVAMPALYMS</sequence>
<dbReference type="AlphaFoldDB" id="A0AAD6V4A8"/>
<reference evidence="12" key="1">
    <citation type="submission" date="2023-03" db="EMBL/GenBank/DDBJ databases">
        <title>Massive genome expansion in bonnet fungi (Mycena s.s.) driven by repeated elements and novel gene families across ecological guilds.</title>
        <authorList>
            <consortium name="Lawrence Berkeley National Laboratory"/>
            <person name="Harder C.B."/>
            <person name="Miyauchi S."/>
            <person name="Viragh M."/>
            <person name="Kuo A."/>
            <person name="Thoen E."/>
            <person name="Andreopoulos B."/>
            <person name="Lu D."/>
            <person name="Skrede I."/>
            <person name="Drula E."/>
            <person name="Henrissat B."/>
            <person name="Morin E."/>
            <person name="Kohler A."/>
            <person name="Barry K."/>
            <person name="LaButti K."/>
            <person name="Morin E."/>
            <person name="Salamov A."/>
            <person name="Lipzen A."/>
            <person name="Mereny Z."/>
            <person name="Hegedus B."/>
            <person name="Baldrian P."/>
            <person name="Stursova M."/>
            <person name="Weitz H."/>
            <person name="Taylor A."/>
            <person name="Grigoriev I.V."/>
            <person name="Nagy L.G."/>
            <person name="Martin F."/>
            <person name="Kauserud H."/>
        </authorList>
    </citation>
    <scope>NUCLEOTIDE SEQUENCE</scope>
    <source>
        <strain evidence="12">9144</strain>
    </source>
</reference>
<dbReference type="GO" id="GO:0007165">
    <property type="term" value="P:signal transduction"/>
    <property type="evidence" value="ECO:0007669"/>
    <property type="project" value="TreeGrafter"/>
</dbReference>
<comment type="similarity">
    <text evidence="10">Belongs to the protein kinase superfamily.</text>
</comment>
<keyword evidence="6 9" id="KW-0067">ATP-binding</keyword>
<keyword evidence="2 10" id="KW-0723">Serine/threonine-protein kinase</keyword>
<dbReference type="EMBL" id="JARJCW010000063">
    <property type="protein sequence ID" value="KAJ7200418.1"/>
    <property type="molecule type" value="Genomic_DNA"/>
</dbReference>
<evidence type="ECO:0000256" key="3">
    <source>
        <dbReference type="ARBA" id="ARBA00022679"/>
    </source>
</evidence>
<evidence type="ECO:0000256" key="6">
    <source>
        <dbReference type="ARBA" id="ARBA00022840"/>
    </source>
</evidence>
<evidence type="ECO:0000256" key="8">
    <source>
        <dbReference type="ARBA" id="ARBA00048679"/>
    </source>
</evidence>
<dbReference type="GO" id="GO:0004674">
    <property type="term" value="F:protein serine/threonine kinase activity"/>
    <property type="evidence" value="ECO:0007669"/>
    <property type="project" value="UniProtKB-KW"/>
</dbReference>
<accession>A0AAD6V4A8</accession>
<keyword evidence="5 12" id="KW-0418">Kinase</keyword>